<evidence type="ECO:0000313" key="1">
    <source>
        <dbReference type="EMBL" id="QJA89053.1"/>
    </source>
</evidence>
<dbReference type="AlphaFoldDB" id="A0A6M3L3I8"/>
<protein>
    <submittedName>
        <fullName evidence="1">Uncharacterized protein</fullName>
    </submittedName>
</protein>
<reference evidence="1" key="1">
    <citation type="submission" date="2020-03" db="EMBL/GenBank/DDBJ databases">
        <title>The deep terrestrial virosphere.</title>
        <authorList>
            <person name="Holmfeldt K."/>
            <person name="Nilsson E."/>
            <person name="Simone D."/>
            <person name="Lopez-Fernandez M."/>
            <person name="Wu X."/>
            <person name="de Brujin I."/>
            <person name="Lundin D."/>
            <person name="Andersson A."/>
            <person name="Bertilsson S."/>
            <person name="Dopson M."/>
        </authorList>
    </citation>
    <scope>NUCLEOTIDE SEQUENCE</scope>
    <source>
        <strain evidence="1">MM415B02620</strain>
    </source>
</reference>
<name>A0A6M3L3I8_9ZZZZ</name>
<proteinExistence type="predicted"/>
<sequence length="130" mass="13210">MAVPCNTGFSEAAKLLVGEAADKFQYVAVGKGTAQAAANTTLNSECTESGLTRVAADSAITKQTTVANDTVQFIKTFTAGANATVTEAGAFNNATINAGDMLMVGDLSPTAPMVTADTLKVTLECQIKAA</sequence>
<dbReference type="EMBL" id="MT142820">
    <property type="protein sequence ID" value="QJA89053.1"/>
    <property type="molecule type" value="Genomic_DNA"/>
</dbReference>
<organism evidence="1">
    <name type="scientific">viral metagenome</name>
    <dbReference type="NCBI Taxonomy" id="1070528"/>
    <lineage>
        <taxon>unclassified sequences</taxon>
        <taxon>metagenomes</taxon>
        <taxon>organismal metagenomes</taxon>
    </lineage>
</organism>
<accession>A0A6M3L3I8</accession>
<gene>
    <name evidence="1" type="ORF">MM415B02620_0004</name>
</gene>